<dbReference type="Pfam" id="PF08316">
    <property type="entry name" value="Pal1"/>
    <property type="match status" value="1"/>
</dbReference>
<dbReference type="InterPro" id="IPR013226">
    <property type="entry name" value="Pal1"/>
</dbReference>
<dbReference type="PANTHER" id="PTHR28307">
    <property type="entry name" value="PROTEIN PAL1"/>
    <property type="match status" value="1"/>
</dbReference>
<feature type="compositionally biased region" description="Polar residues" evidence="1">
    <location>
        <begin position="108"/>
        <end position="128"/>
    </location>
</feature>
<evidence type="ECO:0000256" key="1">
    <source>
        <dbReference type="SAM" id="MobiDB-lite"/>
    </source>
</evidence>
<evidence type="ECO:0000313" key="3">
    <source>
        <dbReference type="Proteomes" id="UP000308199"/>
    </source>
</evidence>
<dbReference type="OrthoDB" id="5352132at2759"/>
<dbReference type="PANTHER" id="PTHR28307:SF2">
    <property type="entry name" value="PROTEIN PAL1"/>
    <property type="match status" value="1"/>
</dbReference>
<name>A0A4S4LGY4_9AGAM</name>
<dbReference type="EMBL" id="SGPK01000018">
    <property type="protein sequence ID" value="THH11212.1"/>
    <property type="molecule type" value="Genomic_DNA"/>
</dbReference>
<feature type="compositionally biased region" description="Basic residues" evidence="1">
    <location>
        <begin position="350"/>
        <end position="361"/>
    </location>
</feature>
<keyword evidence="3" id="KW-1185">Reference proteome</keyword>
<accession>A0A4S4LGY4</accession>
<proteinExistence type="predicted"/>
<evidence type="ECO:0008006" key="4">
    <source>
        <dbReference type="Google" id="ProtNLM"/>
    </source>
</evidence>
<feature type="compositionally biased region" description="Polar residues" evidence="1">
    <location>
        <begin position="83"/>
        <end position="95"/>
    </location>
</feature>
<comment type="caution">
    <text evidence="2">The sequence shown here is derived from an EMBL/GenBank/DDBJ whole genome shotgun (WGS) entry which is preliminary data.</text>
</comment>
<feature type="compositionally biased region" description="Basic and acidic residues" evidence="1">
    <location>
        <begin position="285"/>
        <end position="296"/>
    </location>
</feature>
<feature type="compositionally biased region" description="Polar residues" evidence="1">
    <location>
        <begin position="411"/>
        <end position="432"/>
    </location>
</feature>
<feature type="region of interest" description="Disordered" evidence="1">
    <location>
        <begin position="251"/>
        <end position="513"/>
    </location>
</feature>
<gene>
    <name evidence="2" type="ORF">EW145_g808</name>
</gene>
<feature type="compositionally biased region" description="Polar residues" evidence="1">
    <location>
        <begin position="376"/>
        <end position="394"/>
    </location>
</feature>
<evidence type="ECO:0000313" key="2">
    <source>
        <dbReference type="EMBL" id="THH11212.1"/>
    </source>
</evidence>
<feature type="compositionally biased region" description="Pro residues" evidence="1">
    <location>
        <begin position="337"/>
        <end position="346"/>
    </location>
</feature>
<dbReference type="Proteomes" id="UP000308199">
    <property type="component" value="Unassembled WGS sequence"/>
</dbReference>
<dbReference type="AlphaFoldDB" id="A0A4S4LGY4"/>
<protein>
    <recommendedName>
        <fullName evidence="4">Pal1 cell morphology protein</fullName>
    </recommendedName>
</protein>
<organism evidence="2 3">
    <name type="scientific">Phellinidium pouzarii</name>
    <dbReference type="NCBI Taxonomy" id="167371"/>
    <lineage>
        <taxon>Eukaryota</taxon>
        <taxon>Fungi</taxon>
        <taxon>Dikarya</taxon>
        <taxon>Basidiomycota</taxon>
        <taxon>Agaricomycotina</taxon>
        <taxon>Agaricomycetes</taxon>
        <taxon>Hymenochaetales</taxon>
        <taxon>Hymenochaetaceae</taxon>
        <taxon>Phellinidium</taxon>
    </lineage>
</organism>
<dbReference type="GO" id="GO:0005737">
    <property type="term" value="C:cytoplasm"/>
    <property type="evidence" value="ECO:0007669"/>
    <property type="project" value="TreeGrafter"/>
</dbReference>
<sequence>MQSSANVHRQPFSIRPAHPRARSSSDPFGDPVYQAPQLSYDNPPQPPLKQAKKSTRVYNDHRDPRMLESAVRDAVSVRPVDQSPRNRMGRSQTGGVQAATPRHAPPSSRRSYSQDSVNVTQTVTASTGDKTRKSGKKGSSHADVIDRLDFTGNGPMFHHDGPFDACAPSRNRHKAKAPMFAWTSPEDEGPTSAAQFRSDRRLAAVDYMRGGYSDSPYPNVVHHDADIYSKPKNPKQVDRIAEAWGIHEPEPYEEFFGGGGANGDVSTASSIRGGYEGHPQNGRGRARDGRELRELNTYEGRPPPARRQLARNLPPPQPIDLPGAGRTTSLDAAPGSLPSPGPPSSPGAPKRSKSLMQKIRKMRDAPNVPVDAGQNGDDSSPSSSIENYTSSGYPSPTDGGRQGRPAHRHQNSFFNRFGRNTSANAGQISPTDSNEHYVYVEKSVSTNKALPPRPAETPANSATPATPPNLEKDGYFDGPVSPNGTSYTPGGGVSRKTSLLKKVKGVVRGAGNK</sequence>
<reference evidence="2 3" key="1">
    <citation type="submission" date="2019-02" db="EMBL/GenBank/DDBJ databases">
        <title>Genome sequencing of the rare red list fungi Phellinidium pouzarii.</title>
        <authorList>
            <person name="Buettner E."/>
            <person name="Kellner H."/>
        </authorList>
    </citation>
    <scope>NUCLEOTIDE SEQUENCE [LARGE SCALE GENOMIC DNA]</scope>
    <source>
        <strain evidence="2 3">DSM 108285</strain>
    </source>
</reference>
<feature type="region of interest" description="Disordered" evidence="1">
    <location>
        <begin position="1"/>
        <end position="142"/>
    </location>
</feature>